<sequence length="156" mass="17521">MVGTEKVIRSHVYPGSDETQKEKEMDENFQRTTIGGFHNFTFFGMFILKAERDEMLATGQGSAIDSLGWSVYFSYGNTSSSDKPQHSITHSQELPNKPGYTRNAIILCDCTQSLSTGPAPILREETYSLKRVRGKMSTDEKNRAPELLIRINHQAA</sequence>
<evidence type="ECO:0000256" key="1">
    <source>
        <dbReference type="SAM" id="MobiDB-lite"/>
    </source>
</evidence>
<dbReference type="AlphaFoldDB" id="A0A075A3F1"/>
<dbReference type="GeneID" id="20317641"/>
<proteinExistence type="predicted"/>
<evidence type="ECO:0000313" key="2">
    <source>
        <dbReference type="EMBL" id="KER30090.1"/>
    </source>
</evidence>
<reference evidence="2 3" key="1">
    <citation type="submission" date="2013-11" db="EMBL/GenBank/DDBJ databases">
        <title>Opisthorchis viverrini - life in the bile duct.</title>
        <authorList>
            <person name="Young N.D."/>
            <person name="Nagarajan N."/>
            <person name="Lin S.J."/>
            <person name="Korhonen P.K."/>
            <person name="Jex A.R."/>
            <person name="Hall R.S."/>
            <person name="Safavi-Hemami H."/>
            <person name="Kaewkong W."/>
            <person name="Bertrand D."/>
            <person name="Gao S."/>
            <person name="Seet Q."/>
            <person name="Wongkham S."/>
            <person name="Teh B.T."/>
            <person name="Wongkham C."/>
            <person name="Intapan P.M."/>
            <person name="Maleewong W."/>
            <person name="Yang X."/>
            <person name="Hu M."/>
            <person name="Wang Z."/>
            <person name="Hofmann A."/>
            <person name="Sternberg P.W."/>
            <person name="Tan P."/>
            <person name="Wang J."/>
            <person name="Gasser R.B."/>
        </authorList>
    </citation>
    <scope>NUCLEOTIDE SEQUENCE [LARGE SCALE GENOMIC DNA]</scope>
</reference>
<dbReference type="Proteomes" id="UP000054324">
    <property type="component" value="Unassembled WGS sequence"/>
</dbReference>
<protein>
    <submittedName>
        <fullName evidence="2">Uncharacterized protein</fullName>
    </submittedName>
</protein>
<gene>
    <name evidence="2" type="ORF">T265_03454</name>
</gene>
<feature type="region of interest" description="Disordered" evidence="1">
    <location>
        <begin position="1"/>
        <end position="24"/>
    </location>
</feature>
<dbReference type="EMBL" id="KL596667">
    <property type="protein sequence ID" value="KER30090.1"/>
    <property type="molecule type" value="Genomic_DNA"/>
</dbReference>
<evidence type="ECO:0000313" key="3">
    <source>
        <dbReference type="Proteomes" id="UP000054324"/>
    </source>
</evidence>
<dbReference type="KEGG" id="ovi:T265_03454"/>
<keyword evidence="3" id="KW-1185">Reference proteome</keyword>
<dbReference type="CTD" id="20317641"/>
<accession>A0A075A3F1</accession>
<name>A0A075A3F1_OPIVI</name>
<organism evidence="2 3">
    <name type="scientific">Opisthorchis viverrini</name>
    <name type="common">Southeast Asian liver fluke</name>
    <dbReference type="NCBI Taxonomy" id="6198"/>
    <lineage>
        <taxon>Eukaryota</taxon>
        <taxon>Metazoa</taxon>
        <taxon>Spiralia</taxon>
        <taxon>Lophotrochozoa</taxon>
        <taxon>Platyhelminthes</taxon>
        <taxon>Trematoda</taxon>
        <taxon>Digenea</taxon>
        <taxon>Opisthorchiida</taxon>
        <taxon>Opisthorchiata</taxon>
        <taxon>Opisthorchiidae</taxon>
        <taxon>Opisthorchis</taxon>
    </lineage>
</organism>
<dbReference type="RefSeq" id="XP_009166202.1">
    <property type="nucleotide sequence ID" value="XM_009167938.1"/>
</dbReference>